<dbReference type="Pfam" id="PF00176">
    <property type="entry name" value="SNF2-rel_dom"/>
    <property type="match status" value="1"/>
</dbReference>
<evidence type="ECO:0000313" key="6">
    <source>
        <dbReference type="Proteomes" id="UP001164965"/>
    </source>
</evidence>
<dbReference type="PROSITE" id="PS51192">
    <property type="entry name" value="HELICASE_ATP_BIND_1"/>
    <property type="match status" value="1"/>
</dbReference>
<reference evidence="5" key="1">
    <citation type="submission" date="2022-10" db="EMBL/GenBank/DDBJ databases">
        <title>Rhodococcus sp.75.</title>
        <authorList>
            <person name="Sun M."/>
        </authorList>
    </citation>
    <scope>NUCLEOTIDE SEQUENCE</scope>
    <source>
        <strain evidence="5">75</strain>
    </source>
</reference>
<dbReference type="PROSITE" id="PS51194">
    <property type="entry name" value="HELICASE_CTER"/>
    <property type="match status" value="1"/>
</dbReference>
<feature type="domain" description="Helicase C-terminal" evidence="4">
    <location>
        <begin position="841"/>
        <end position="993"/>
    </location>
</feature>
<keyword evidence="2" id="KW-0175">Coiled coil</keyword>
<dbReference type="EMBL" id="CP110615">
    <property type="protein sequence ID" value="UZJ24733.1"/>
    <property type="molecule type" value="Genomic_DNA"/>
</dbReference>
<dbReference type="RefSeq" id="WP_265382839.1">
    <property type="nucleotide sequence ID" value="NZ_CP110615.1"/>
</dbReference>
<dbReference type="Proteomes" id="UP001164965">
    <property type="component" value="Chromosome"/>
</dbReference>
<dbReference type="SMART" id="SM00490">
    <property type="entry name" value="HELICc"/>
    <property type="match status" value="1"/>
</dbReference>
<evidence type="ECO:0000259" key="4">
    <source>
        <dbReference type="PROSITE" id="PS51194"/>
    </source>
</evidence>
<dbReference type="InterPro" id="IPR038718">
    <property type="entry name" value="SNF2-like_sf"/>
</dbReference>
<dbReference type="InterPro" id="IPR027417">
    <property type="entry name" value="P-loop_NTPase"/>
</dbReference>
<keyword evidence="5" id="KW-0347">Helicase</keyword>
<dbReference type="InterPro" id="IPR022138">
    <property type="entry name" value="DUF3670"/>
</dbReference>
<dbReference type="InterPro" id="IPR000330">
    <property type="entry name" value="SNF2_N"/>
</dbReference>
<dbReference type="PANTHER" id="PTHR10799">
    <property type="entry name" value="SNF2/RAD54 HELICASE FAMILY"/>
    <property type="match status" value="1"/>
</dbReference>
<feature type="domain" description="Helicase ATP-binding" evidence="3">
    <location>
        <begin position="544"/>
        <end position="707"/>
    </location>
</feature>
<dbReference type="Pfam" id="PF12419">
    <property type="entry name" value="DUF3670"/>
    <property type="match status" value="1"/>
</dbReference>
<keyword evidence="1" id="KW-0378">Hydrolase</keyword>
<dbReference type="SMART" id="SM00487">
    <property type="entry name" value="DEXDc"/>
    <property type="match status" value="1"/>
</dbReference>
<feature type="coiled-coil region" evidence="2">
    <location>
        <begin position="774"/>
        <end position="801"/>
    </location>
</feature>
<dbReference type="Gene3D" id="3.40.50.300">
    <property type="entry name" value="P-loop containing nucleotide triphosphate hydrolases"/>
    <property type="match status" value="1"/>
</dbReference>
<name>A0ABY6P0I7_9NOCA</name>
<dbReference type="GO" id="GO:0004386">
    <property type="term" value="F:helicase activity"/>
    <property type="evidence" value="ECO:0007669"/>
    <property type="project" value="UniProtKB-KW"/>
</dbReference>
<evidence type="ECO:0000256" key="1">
    <source>
        <dbReference type="ARBA" id="ARBA00022801"/>
    </source>
</evidence>
<sequence>MSDGVVTVHGLWSRGTGLLLWFERAGAGAGAGAGAAGLHPDAVADPATLPGPPRRWEGRLESALTPSALRRRPELLLPSAGGVPVTTGATELRSWRVPATALAPPAAAELLHEVAHLHSTSEQGWVLSPELLFLGEVASGVARWVYSGRVVPSVRGIDDEHWARWVLVDDGPVRTWRTQLAAALPPVLRAEVVQGGAVPAAEIVDDLLDELTDAVVRGTLRLSESQARGAFHPLVRSLETGDPLEAFGASTTRLRTSLAEWASSSSLGAPEVLFRLLEPVEGDPVAEPVEGDPVAEPVAPDSTWILETCLRTEDSAPVPVRSLPRSPETAGLALTALGRAMTAWPRLRRITPDVREHVVALSTADTVDLVTRGAQQLRAAGIEVLLPRAWTRLDPSVALKVSSPAAAAAVTSGSVGMAQLVDYEWRLALGEVVLTPKELAALATSKAELVRLRGQWVRLDGAAVGRAARYVAGHSARGATLGQVLSELTSTDVPPVPVQEVEATGWLGDLLAAQPGSTLTTVGSPPGLRALLRPYQQRGLDWLAFMSRLGLGVVLADDMGLGKTVQLLALLLHERRDAAAPGPTLLVCPMSVVGNWQREAAQFAPDLRVLVHHGVGRLAGEALAAAAPAHDLVLTTYQTLARDKDSLALVGWDRVALDEAQHVKNAATTQARAVRAMRARHRVALTGTPVENRLEELRAVLDFVNPGMLGSAQSFRARFAVPIEREHDEGAVTRLRTATRPFLLRRLKTDPTVITDLPAKNEMTVLANLTAEQAALYKAVVDEMLAKIAEAREQGQEMARRALVLTTLTRLKQVCNHPAHFLADGSAVLRRGAHRSGKLDLVEDVLTSVLADGEKALLFTQFRQFGDLVGPWFAERFGVEVPFLHGGVSKGRRDAMVERFQGTGSAAGDDGPPLMLLSLKAGGTGLNLTAANHVVHLDRWWNPAVENQATDRAFRIGQRKDVAVRKLVCVGTVEERIDNLISSKRELADLAVGSGEGWVTELGTDDLRELLTLGADAVGE</sequence>
<dbReference type="SUPFAM" id="SSF52540">
    <property type="entry name" value="P-loop containing nucleoside triphosphate hydrolases"/>
    <property type="match status" value="2"/>
</dbReference>
<evidence type="ECO:0000256" key="2">
    <source>
        <dbReference type="SAM" id="Coils"/>
    </source>
</evidence>
<dbReference type="Pfam" id="PF00271">
    <property type="entry name" value="Helicase_C"/>
    <property type="match status" value="1"/>
</dbReference>
<dbReference type="InterPro" id="IPR001650">
    <property type="entry name" value="Helicase_C-like"/>
</dbReference>
<keyword evidence="5" id="KW-0067">ATP-binding</keyword>
<keyword evidence="6" id="KW-1185">Reference proteome</keyword>
<accession>A0ABY6P0I7</accession>
<gene>
    <name evidence="5" type="ORF">RHODO2019_16740</name>
</gene>
<dbReference type="InterPro" id="IPR049730">
    <property type="entry name" value="SNF2/RAD54-like_C"/>
</dbReference>
<evidence type="ECO:0000313" key="5">
    <source>
        <dbReference type="EMBL" id="UZJ24733.1"/>
    </source>
</evidence>
<organism evidence="5 6">
    <name type="scientific">Rhodococcus antarcticus</name>
    <dbReference type="NCBI Taxonomy" id="2987751"/>
    <lineage>
        <taxon>Bacteria</taxon>
        <taxon>Bacillati</taxon>
        <taxon>Actinomycetota</taxon>
        <taxon>Actinomycetes</taxon>
        <taxon>Mycobacteriales</taxon>
        <taxon>Nocardiaceae</taxon>
        <taxon>Rhodococcus</taxon>
    </lineage>
</organism>
<dbReference type="CDD" id="cd18793">
    <property type="entry name" value="SF2_C_SNF"/>
    <property type="match status" value="1"/>
</dbReference>
<proteinExistence type="predicted"/>
<protein>
    <submittedName>
        <fullName evidence="5">DEAD/DEAH box helicase</fullName>
    </submittedName>
</protein>
<evidence type="ECO:0000259" key="3">
    <source>
        <dbReference type="PROSITE" id="PS51192"/>
    </source>
</evidence>
<dbReference type="Gene3D" id="3.40.50.10810">
    <property type="entry name" value="Tandem AAA-ATPase domain"/>
    <property type="match status" value="1"/>
</dbReference>
<keyword evidence="5" id="KW-0547">Nucleotide-binding</keyword>
<dbReference type="InterPro" id="IPR014001">
    <property type="entry name" value="Helicase_ATP-bd"/>
</dbReference>